<keyword evidence="2" id="KW-1185">Reference proteome</keyword>
<evidence type="ECO:0000313" key="2">
    <source>
        <dbReference type="Proteomes" id="UP000321085"/>
    </source>
</evidence>
<comment type="caution">
    <text evidence="1">The sequence shown here is derived from an EMBL/GenBank/DDBJ whole genome shotgun (WGS) entry which is preliminary data.</text>
</comment>
<reference evidence="1 2" key="1">
    <citation type="submission" date="2019-07" db="EMBL/GenBank/DDBJ databases">
        <title>Whole genome shotgun sequence of Microvirga aerophila NBRC 106136.</title>
        <authorList>
            <person name="Hosoyama A."/>
            <person name="Uohara A."/>
            <person name="Ohji S."/>
            <person name="Ichikawa N."/>
        </authorList>
    </citation>
    <scope>NUCLEOTIDE SEQUENCE [LARGE SCALE GENOMIC DNA]</scope>
    <source>
        <strain evidence="1 2">NBRC 106136</strain>
    </source>
</reference>
<dbReference type="EMBL" id="BJYU01000039">
    <property type="protein sequence ID" value="GEO15307.1"/>
    <property type="molecule type" value="Genomic_DNA"/>
</dbReference>
<gene>
    <name evidence="1" type="ORF">MAE02_30030</name>
</gene>
<name>A0A512BU25_9HYPH</name>
<organism evidence="1 2">
    <name type="scientific">Microvirga aerophila</name>
    <dbReference type="NCBI Taxonomy" id="670291"/>
    <lineage>
        <taxon>Bacteria</taxon>
        <taxon>Pseudomonadati</taxon>
        <taxon>Pseudomonadota</taxon>
        <taxon>Alphaproteobacteria</taxon>
        <taxon>Hyphomicrobiales</taxon>
        <taxon>Methylobacteriaceae</taxon>
        <taxon>Microvirga</taxon>
    </lineage>
</organism>
<evidence type="ECO:0000313" key="1">
    <source>
        <dbReference type="EMBL" id="GEO15307.1"/>
    </source>
</evidence>
<proteinExistence type="predicted"/>
<dbReference type="Proteomes" id="UP000321085">
    <property type="component" value="Unassembled WGS sequence"/>
</dbReference>
<dbReference type="AlphaFoldDB" id="A0A512BU25"/>
<sequence length="52" mass="6130">MLRDAPRLERRDKDAVIKRIWRTNALAFPLLVCNPISGEEEEDTHGRYLRHA</sequence>
<protein>
    <submittedName>
        <fullName evidence="1">Uncharacterized protein</fullName>
    </submittedName>
</protein>
<accession>A0A512BU25</accession>